<dbReference type="Gene3D" id="1.10.287.470">
    <property type="entry name" value="Helix hairpin bin"/>
    <property type="match status" value="2"/>
</dbReference>
<keyword evidence="4" id="KW-1185">Reference proteome</keyword>
<keyword evidence="2" id="KW-1133">Transmembrane helix</keyword>
<keyword evidence="1" id="KW-0175">Coiled coil</keyword>
<name>A0ABV7RYH7_9RHOB</name>
<proteinExistence type="predicted"/>
<feature type="coiled-coil region" evidence="1">
    <location>
        <begin position="103"/>
        <end position="130"/>
    </location>
</feature>
<reference evidence="4" key="1">
    <citation type="journal article" date="2019" name="Int. J. Syst. Evol. Microbiol.">
        <title>The Global Catalogue of Microorganisms (GCM) 10K type strain sequencing project: providing services to taxonomists for standard genome sequencing and annotation.</title>
        <authorList>
            <consortium name="The Broad Institute Genomics Platform"/>
            <consortium name="The Broad Institute Genome Sequencing Center for Infectious Disease"/>
            <person name="Wu L."/>
            <person name="Ma J."/>
        </authorList>
    </citation>
    <scope>NUCLEOTIDE SEQUENCE [LARGE SCALE GENOMIC DNA]</scope>
    <source>
        <strain evidence="4">VKM B-3226</strain>
    </source>
</reference>
<comment type="caution">
    <text evidence="3">The sequence shown here is derived from an EMBL/GenBank/DDBJ whole genome shotgun (WGS) entry which is preliminary data.</text>
</comment>
<dbReference type="Gene3D" id="2.40.30.170">
    <property type="match status" value="1"/>
</dbReference>
<sequence length="356" mass="37696">MASKAGSWWGIAAAAAVLAVIGWLAWQGFAREDRLVGIASGNGRIEATEIDISALSAGRIARIHAAEGQVVRKGEMLVQMDTLQLDAQKRQAEAQLRRARIGVETAQSLVTQAEAQHRAAEAAVEQARAAADAASGRLARTESLARSNVASQQALDDVRASGRETQAALASAEANLAAAEAGIGTARAQVVDAKAAVDAARAAIEAIEVQIGDATLESPRDGRVQYLIAQEGEIVAAGGRILNLIDLEDVYMTFFLPTSQAGRVEVGAEARLVMDAAPQSVIPARISYVADVAQFTPKTVETAEEREKLMFRVRAQVDPGLLRKYSNYVKTGLPGTAYLRIDAEAGWPDSLSNLVE</sequence>
<dbReference type="PANTHER" id="PTHR30438">
    <property type="entry name" value="36 KDA ANTIGEN-RELATED"/>
    <property type="match status" value="1"/>
</dbReference>
<keyword evidence="2" id="KW-0472">Membrane</keyword>
<dbReference type="RefSeq" id="WP_379028682.1">
    <property type="nucleotide sequence ID" value="NZ_JBHRXE010000013.1"/>
</dbReference>
<dbReference type="EMBL" id="JBHRXE010000013">
    <property type="protein sequence ID" value="MFC3569092.1"/>
    <property type="molecule type" value="Genomic_DNA"/>
</dbReference>
<organism evidence="3 4">
    <name type="scientific">Paracoccus simplex</name>
    <dbReference type="NCBI Taxonomy" id="2086346"/>
    <lineage>
        <taxon>Bacteria</taxon>
        <taxon>Pseudomonadati</taxon>
        <taxon>Pseudomonadota</taxon>
        <taxon>Alphaproteobacteria</taxon>
        <taxon>Rhodobacterales</taxon>
        <taxon>Paracoccaceae</taxon>
        <taxon>Paracoccus</taxon>
    </lineage>
</organism>
<dbReference type="PANTHER" id="PTHR30438:SF2">
    <property type="entry name" value="MEMBRANE PROTEIN"/>
    <property type="match status" value="1"/>
</dbReference>
<accession>A0ABV7RYH7</accession>
<dbReference type="Proteomes" id="UP001595596">
    <property type="component" value="Unassembled WGS sequence"/>
</dbReference>
<dbReference type="PRINTS" id="PR01490">
    <property type="entry name" value="RTXTOXIND"/>
</dbReference>
<keyword evidence="2" id="KW-0812">Transmembrane</keyword>
<feature type="coiled-coil region" evidence="1">
    <location>
        <begin position="169"/>
        <end position="210"/>
    </location>
</feature>
<feature type="transmembrane region" description="Helical" evidence="2">
    <location>
        <begin position="6"/>
        <end position="26"/>
    </location>
</feature>
<evidence type="ECO:0000313" key="3">
    <source>
        <dbReference type="EMBL" id="MFC3569092.1"/>
    </source>
</evidence>
<dbReference type="SUPFAM" id="SSF111369">
    <property type="entry name" value="HlyD-like secretion proteins"/>
    <property type="match status" value="3"/>
</dbReference>
<evidence type="ECO:0000256" key="2">
    <source>
        <dbReference type="SAM" id="Phobius"/>
    </source>
</evidence>
<dbReference type="Gene3D" id="2.40.50.100">
    <property type="match status" value="1"/>
</dbReference>
<protein>
    <submittedName>
        <fullName evidence="3">HlyD family secretion protein</fullName>
    </submittedName>
</protein>
<evidence type="ECO:0000256" key="1">
    <source>
        <dbReference type="SAM" id="Coils"/>
    </source>
</evidence>
<evidence type="ECO:0000313" key="4">
    <source>
        <dbReference type="Proteomes" id="UP001595596"/>
    </source>
</evidence>
<gene>
    <name evidence="3" type="ORF">ACFOMP_06470</name>
</gene>